<proteinExistence type="inferred from homology"/>
<feature type="domain" description="N-(5'phosphoribosyl) anthranilate isomerase (PRAI)" evidence="10">
    <location>
        <begin position="5"/>
        <end position="194"/>
    </location>
</feature>
<evidence type="ECO:0000256" key="8">
    <source>
        <dbReference type="ARBA" id="ARBA00023235"/>
    </source>
</evidence>
<dbReference type="CDD" id="cd00405">
    <property type="entry name" value="PRAI"/>
    <property type="match status" value="1"/>
</dbReference>
<dbReference type="PANTHER" id="PTHR42894:SF1">
    <property type="entry name" value="N-(5'-PHOSPHORIBOSYL)ANTHRANILATE ISOMERASE"/>
    <property type="match status" value="1"/>
</dbReference>
<evidence type="ECO:0000259" key="10">
    <source>
        <dbReference type="Pfam" id="PF00697"/>
    </source>
</evidence>
<evidence type="ECO:0000256" key="4">
    <source>
        <dbReference type="ARBA" id="ARBA00022272"/>
    </source>
</evidence>
<dbReference type="HAMAP" id="MF_00135">
    <property type="entry name" value="PRAI"/>
    <property type="match status" value="1"/>
</dbReference>
<protein>
    <recommendedName>
        <fullName evidence="4 9">N-(5'-phosphoribosyl)anthranilate isomerase</fullName>
        <shortName evidence="9">PRAI</shortName>
        <ecNumber evidence="3 9">5.3.1.24</ecNumber>
    </recommendedName>
</protein>
<name>A0A1Y4R274_9ENTE</name>
<dbReference type="EC" id="5.3.1.24" evidence="3 9"/>
<dbReference type="GO" id="GO:0000162">
    <property type="term" value="P:L-tryptophan biosynthetic process"/>
    <property type="evidence" value="ECO:0007669"/>
    <property type="project" value="UniProtKB-UniRule"/>
</dbReference>
<dbReference type="InterPro" id="IPR001240">
    <property type="entry name" value="PRAI_dom"/>
</dbReference>
<dbReference type="SUPFAM" id="SSF51366">
    <property type="entry name" value="Ribulose-phoshate binding barrel"/>
    <property type="match status" value="1"/>
</dbReference>
<evidence type="ECO:0000256" key="6">
    <source>
        <dbReference type="ARBA" id="ARBA00022822"/>
    </source>
</evidence>
<dbReference type="GO" id="GO:0004640">
    <property type="term" value="F:phosphoribosylanthranilate isomerase activity"/>
    <property type="evidence" value="ECO:0007669"/>
    <property type="project" value="UniProtKB-UniRule"/>
</dbReference>
<dbReference type="EMBL" id="NFLC01000002">
    <property type="protein sequence ID" value="OUQ11637.1"/>
    <property type="molecule type" value="Genomic_DNA"/>
</dbReference>
<accession>A0A1Y4R274</accession>
<evidence type="ECO:0000256" key="1">
    <source>
        <dbReference type="ARBA" id="ARBA00001164"/>
    </source>
</evidence>
<evidence type="ECO:0000256" key="3">
    <source>
        <dbReference type="ARBA" id="ARBA00012572"/>
    </source>
</evidence>
<dbReference type="Pfam" id="PF00697">
    <property type="entry name" value="PRAI"/>
    <property type="match status" value="1"/>
</dbReference>
<keyword evidence="8 9" id="KW-0413">Isomerase</keyword>
<comment type="caution">
    <text evidence="11">The sequence shown here is derived from an EMBL/GenBank/DDBJ whole genome shotgun (WGS) entry which is preliminary data.</text>
</comment>
<dbReference type="PANTHER" id="PTHR42894">
    <property type="entry name" value="N-(5'-PHOSPHORIBOSYL)ANTHRANILATE ISOMERASE"/>
    <property type="match status" value="1"/>
</dbReference>
<evidence type="ECO:0000256" key="9">
    <source>
        <dbReference type="HAMAP-Rule" id="MF_00135"/>
    </source>
</evidence>
<reference evidence="12" key="1">
    <citation type="submission" date="2017-04" db="EMBL/GenBank/DDBJ databases">
        <title>Function of individual gut microbiota members based on whole genome sequencing of pure cultures obtained from chicken caecum.</title>
        <authorList>
            <person name="Medvecky M."/>
            <person name="Cejkova D."/>
            <person name="Polansky O."/>
            <person name="Karasova D."/>
            <person name="Kubasova T."/>
            <person name="Cizek A."/>
            <person name="Rychlik I."/>
        </authorList>
    </citation>
    <scope>NUCLEOTIDE SEQUENCE [LARGE SCALE GENOMIC DNA]</scope>
    <source>
        <strain evidence="12">An144</strain>
    </source>
</reference>
<sequence>MSKIKFCGIQPDSDLDYINQLAPDYIGMVFAPKSKRVVTFEEAKKISQTLKPEITRVGVFVDAPESLIAKLVNNQVIQVIQLHGTEDEATIRHYQQTLKIPVIKAFGIQTPDDVKKAIQSSADYLLFDYKVAGSGKTFDWRYIQEVKHDYFLAGGINSENLKDALSLNPYTIDLSSAIETNGRKDNQKMTTIINIMRG</sequence>
<evidence type="ECO:0000256" key="5">
    <source>
        <dbReference type="ARBA" id="ARBA00022605"/>
    </source>
</evidence>
<dbReference type="InterPro" id="IPR013785">
    <property type="entry name" value="Aldolase_TIM"/>
</dbReference>
<evidence type="ECO:0000256" key="7">
    <source>
        <dbReference type="ARBA" id="ARBA00023141"/>
    </source>
</evidence>
<dbReference type="InterPro" id="IPR044643">
    <property type="entry name" value="TrpF_fam"/>
</dbReference>
<evidence type="ECO:0000313" key="11">
    <source>
        <dbReference type="EMBL" id="OUQ11637.1"/>
    </source>
</evidence>
<comment type="similarity">
    <text evidence="9">Belongs to the TrpF family.</text>
</comment>
<evidence type="ECO:0000256" key="2">
    <source>
        <dbReference type="ARBA" id="ARBA00004664"/>
    </source>
</evidence>
<dbReference type="Proteomes" id="UP000196074">
    <property type="component" value="Unassembled WGS sequence"/>
</dbReference>
<dbReference type="UniPathway" id="UPA00035">
    <property type="reaction ID" value="UER00042"/>
</dbReference>
<comment type="catalytic activity">
    <reaction evidence="1 9">
        <text>N-(5-phospho-beta-D-ribosyl)anthranilate = 1-(2-carboxyphenylamino)-1-deoxy-D-ribulose 5-phosphate</text>
        <dbReference type="Rhea" id="RHEA:21540"/>
        <dbReference type="ChEBI" id="CHEBI:18277"/>
        <dbReference type="ChEBI" id="CHEBI:58613"/>
        <dbReference type="EC" id="5.3.1.24"/>
    </reaction>
</comment>
<keyword evidence="6 9" id="KW-0822">Tryptophan biosynthesis</keyword>
<dbReference type="AlphaFoldDB" id="A0A1Y4R274"/>
<dbReference type="InterPro" id="IPR011060">
    <property type="entry name" value="RibuloseP-bd_barrel"/>
</dbReference>
<organism evidence="11 12">
    <name type="scientific">Enterococcus cecorum</name>
    <dbReference type="NCBI Taxonomy" id="44008"/>
    <lineage>
        <taxon>Bacteria</taxon>
        <taxon>Bacillati</taxon>
        <taxon>Bacillota</taxon>
        <taxon>Bacilli</taxon>
        <taxon>Lactobacillales</taxon>
        <taxon>Enterococcaceae</taxon>
        <taxon>Enterococcus</taxon>
    </lineage>
</organism>
<keyword evidence="5 9" id="KW-0028">Amino-acid biosynthesis</keyword>
<dbReference type="RefSeq" id="WP_087213852.1">
    <property type="nucleotide sequence ID" value="NZ_JAXOGD010000001.1"/>
</dbReference>
<keyword evidence="7 9" id="KW-0057">Aromatic amino acid biosynthesis</keyword>
<gene>
    <name evidence="9" type="primary">trpF</name>
    <name evidence="11" type="ORF">B5E88_01905</name>
</gene>
<dbReference type="Gene3D" id="3.20.20.70">
    <property type="entry name" value="Aldolase class I"/>
    <property type="match status" value="1"/>
</dbReference>
<evidence type="ECO:0000313" key="12">
    <source>
        <dbReference type="Proteomes" id="UP000196074"/>
    </source>
</evidence>
<comment type="pathway">
    <text evidence="2 9">Amino-acid biosynthesis; L-tryptophan biosynthesis; L-tryptophan from chorismate: step 3/5.</text>
</comment>